<gene>
    <name evidence="1" type="ORF">F5147DRAFT_656473</name>
</gene>
<dbReference type="EMBL" id="JABBWM010000067">
    <property type="protein sequence ID" value="KAG2097024.1"/>
    <property type="molecule type" value="Genomic_DNA"/>
</dbReference>
<accession>A0A9P7EZE0</accession>
<dbReference type="Proteomes" id="UP000823399">
    <property type="component" value="Unassembled WGS sequence"/>
</dbReference>
<comment type="caution">
    <text evidence="1">The sequence shown here is derived from an EMBL/GenBank/DDBJ whole genome shotgun (WGS) entry which is preliminary data.</text>
</comment>
<dbReference type="Gene3D" id="3.10.10.10">
    <property type="entry name" value="HIV Type 1 Reverse Transcriptase, subunit A, domain 1"/>
    <property type="match status" value="1"/>
</dbReference>
<dbReference type="SUPFAM" id="SSF56672">
    <property type="entry name" value="DNA/RNA polymerases"/>
    <property type="match status" value="1"/>
</dbReference>
<sequence>MIAAKKAKKGNGVVAAIDVEENHTIAVVMPSTALGNGTDSEECVAPLQTPHLHWDCLVTGPAVSSPVQISTLIDHGSSLVLIDEDFTWKLSLWLRTLSTPLPVTLALSPKQKQSFRLSHYDTNYDLLRPQPPTAPANKTASWGPELFWAKKNVVRELNKVLPELKAIMDDKCETVWEFDVIGVINAQIDSLHQQTLLAAKDKAMKDEFRHRFPVDIPHNDSLPCNVLFRVQLKDTNQIVQKCSYDCPKKYHAAWKVLLDSHVESGCLKHLESEFSSLAFIIPKADPTVLPQWVNNFQLLNLNTVPDNHPLPRIDEILKDCVKGKFFGKIDMTNAFFQTQQYTCLGENMSGP</sequence>
<keyword evidence="2" id="KW-1185">Reference proteome</keyword>
<reference evidence="1" key="1">
    <citation type="journal article" date="2020" name="New Phytol.">
        <title>Comparative genomics reveals dynamic genome evolution in host specialist ectomycorrhizal fungi.</title>
        <authorList>
            <person name="Lofgren L.A."/>
            <person name="Nguyen N.H."/>
            <person name="Vilgalys R."/>
            <person name="Ruytinx J."/>
            <person name="Liao H.L."/>
            <person name="Branco S."/>
            <person name="Kuo A."/>
            <person name="LaButti K."/>
            <person name="Lipzen A."/>
            <person name="Andreopoulos W."/>
            <person name="Pangilinan J."/>
            <person name="Riley R."/>
            <person name="Hundley H."/>
            <person name="Na H."/>
            <person name="Barry K."/>
            <person name="Grigoriev I.V."/>
            <person name="Stajich J.E."/>
            <person name="Kennedy P.G."/>
        </authorList>
    </citation>
    <scope>NUCLEOTIDE SEQUENCE</scope>
    <source>
        <strain evidence="1">FC423</strain>
    </source>
</reference>
<evidence type="ECO:0000313" key="1">
    <source>
        <dbReference type="EMBL" id="KAG2097024.1"/>
    </source>
</evidence>
<dbReference type="InterPro" id="IPR043502">
    <property type="entry name" value="DNA/RNA_pol_sf"/>
</dbReference>
<dbReference type="AlphaFoldDB" id="A0A9P7EZE0"/>
<name>A0A9P7EZE0_9AGAM</name>
<proteinExistence type="predicted"/>
<protein>
    <submittedName>
        <fullName evidence="1">Uncharacterized protein</fullName>
    </submittedName>
</protein>
<dbReference type="OrthoDB" id="2369050at2759"/>
<evidence type="ECO:0000313" key="2">
    <source>
        <dbReference type="Proteomes" id="UP000823399"/>
    </source>
</evidence>
<organism evidence="1 2">
    <name type="scientific">Suillus discolor</name>
    <dbReference type="NCBI Taxonomy" id="1912936"/>
    <lineage>
        <taxon>Eukaryota</taxon>
        <taxon>Fungi</taxon>
        <taxon>Dikarya</taxon>
        <taxon>Basidiomycota</taxon>
        <taxon>Agaricomycotina</taxon>
        <taxon>Agaricomycetes</taxon>
        <taxon>Agaricomycetidae</taxon>
        <taxon>Boletales</taxon>
        <taxon>Suillineae</taxon>
        <taxon>Suillaceae</taxon>
        <taxon>Suillus</taxon>
    </lineage>
</organism>
<dbReference type="RefSeq" id="XP_041288420.1">
    <property type="nucleotide sequence ID" value="XM_041434119.1"/>
</dbReference>
<dbReference type="GeneID" id="64696378"/>